<reference evidence="2 3" key="1">
    <citation type="submission" date="2019-05" db="EMBL/GenBank/DDBJ databases">
        <title>Emergence of the Ug99 lineage of the wheat stem rust pathogen through somatic hybridization.</title>
        <authorList>
            <person name="Li F."/>
            <person name="Upadhyaya N.M."/>
            <person name="Sperschneider J."/>
            <person name="Matny O."/>
            <person name="Nguyen-Phuc H."/>
            <person name="Mago R."/>
            <person name="Raley C."/>
            <person name="Miller M.E."/>
            <person name="Silverstein K.A.T."/>
            <person name="Henningsen E."/>
            <person name="Hirsch C.D."/>
            <person name="Visser B."/>
            <person name="Pretorius Z.A."/>
            <person name="Steffenson B.J."/>
            <person name="Schwessinger B."/>
            <person name="Dodds P.N."/>
            <person name="Figueroa M."/>
        </authorList>
    </citation>
    <scope>NUCLEOTIDE SEQUENCE [LARGE SCALE GENOMIC DNA]</scope>
    <source>
        <strain evidence="2 3">Ug99</strain>
    </source>
</reference>
<proteinExistence type="predicted"/>
<name>A0A5B0RYH2_PUCGR</name>
<feature type="chain" id="PRO_5022982745" description="Secreted protein" evidence="1">
    <location>
        <begin position="20"/>
        <end position="214"/>
    </location>
</feature>
<evidence type="ECO:0000313" key="3">
    <source>
        <dbReference type="Proteomes" id="UP000325313"/>
    </source>
</evidence>
<evidence type="ECO:0000313" key="2">
    <source>
        <dbReference type="EMBL" id="KAA1130145.1"/>
    </source>
</evidence>
<gene>
    <name evidence="2" type="ORF">PGTUg99_006905</name>
</gene>
<dbReference type="AlphaFoldDB" id="A0A5B0RYH2"/>
<accession>A0A5B0RYH2</accession>
<comment type="caution">
    <text evidence="2">The sequence shown here is derived from an EMBL/GenBank/DDBJ whole genome shotgun (WGS) entry which is preliminary data.</text>
</comment>
<evidence type="ECO:0008006" key="4">
    <source>
        <dbReference type="Google" id="ProtNLM"/>
    </source>
</evidence>
<sequence length="214" mass="23472">MNRFSVFLCLALSIAAVKATEHTTCFNFFMKKDGCVHSSAANSTRCQAPPKDDPAPVQQFALVSQNAKRSEPHRVDRRYNSQNPVFPIGSGTGNCGLYDSAKELGVCLWSGAEQTNPTVQTAGWVNSLKTSNCGKRIYIHRTGKPDTVQYAKLVDGCSFNTTVLDIGCTQIGLSIQLFNKFNPSEKEQTDQLLYGGLTWDFDNLHGQSTQQAPV</sequence>
<organism evidence="2 3">
    <name type="scientific">Puccinia graminis f. sp. tritici</name>
    <dbReference type="NCBI Taxonomy" id="56615"/>
    <lineage>
        <taxon>Eukaryota</taxon>
        <taxon>Fungi</taxon>
        <taxon>Dikarya</taxon>
        <taxon>Basidiomycota</taxon>
        <taxon>Pucciniomycotina</taxon>
        <taxon>Pucciniomycetes</taxon>
        <taxon>Pucciniales</taxon>
        <taxon>Pucciniaceae</taxon>
        <taxon>Puccinia</taxon>
    </lineage>
</organism>
<feature type="signal peptide" evidence="1">
    <location>
        <begin position="1"/>
        <end position="19"/>
    </location>
</feature>
<keyword evidence="1" id="KW-0732">Signal</keyword>
<protein>
    <recommendedName>
        <fullName evidence="4">Secreted protein</fullName>
    </recommendedName>
</protein>
<dbReference type="Proteomes" id="UP000325313">
    <property type="component" value="Unassembled WGS sequence"/>
</dbReference>
<dbReference type="EMBL" id="VDEP01000112">
    <property type="protein sequence ID" value="KAA1130145.1"/>
    <property type="molecule type" value="Genomic_DNA"/>
</dbReference>
<evidence type="ECO:0000256" key="1">
    <source>
        <dbReference type="SAM" id="SignalP"/>
    </source>
</evidence>